<name>A0A2S2PVP5_9HEMI</name>
<accession>A0A2S2PVP5</accession>
<organism evidence="1">
    <name type="scientific">Sipha flava</name>
    <name type="common">yellow sugarcane aphid</name>
    <dbReference type="NCBI Taxonomy" id="143950"/>
    <lineage>
        <taxon>Eukaryota</taxon>
        <taxon>Metazoa</taxon>
        <taxon>Ecdysozoa</taxon>
        <taxon>Arthropoda</taxon>
        <taxon>Hexapoda</taxon>
        <taxon>Insecta</taxon>
        <taxon>Pterygota</taxon>
        <taxon>Neoptera</taxon>
        <taxon>Paraneoptera</taxon>
        <taxon>Hemiptera</taxon>
        <taxon>Sternorrhyncha</taxon>
        <taxon>Aphidomorpha</taxon>
        <taxon>Aphidoidea</taxon>
        <taxon>Aphididae</taxon>
        <taxon>Sipha</taxon>
    </lineage>
</organism>
<dbReference type="EMBL" id="GGMS01000404">
    <property type="protein sequence ID" value="MBY69607.1"/>
    <property type="molecule type" value="Transcribed_RNA"/>
</dbReference>
<dbReference type="AlphaFoldDB" id="A0A2S2PVP5"/>
<evidence type="ECO:0000313" key="1">
    <source>
        <dbReference type="EMBL" id="MBY69607.1"/>
    </source>
</evidence>
<protein>
    <submittedName>
        <fullName evidence="1">Uncharacterized protein</fullName>
    </submittedName>
</protein>
<proteinExistence type="predicted"/>
<reference evidence="1" key="1">
    <citation type="submission" date="2018-04" db="EMBL/GenBank/DDBJ databases">
        <title>Transcriptome assembly of Sipha flava.</title>
        <authorList>
            <person name="Scully E.D."/>
            <person name="Geib S.M."/>
            <person name="Palmer N.A."/>
            <person name="Koch K."/>
            <person name="Bradshaw J."/>
            <person name="Heng-Moss T."/>
            <person name="Sarath G."/>
        </authorList>
    </citation>
    <scope>NUCLEOTIDE SEQUENCE</scope>
</reference>
<gene>
    <name evidence="1" type="ORF">g.160481</name>
</gene>
<sequence>MNITDVSFIGRVNKDVKWSRKITYNNSDLEEQGNEVVISMAKCTLSGIILTPGFSQFMVSSQVRSNESVELLPETLDFLEAFAAGGKRFNIFLFYDAIIDVNIYIERTIKCNKLILILAW</sequence>